<gene>
    <name evidence="2" type="ORF">DCW38_02000</name>
</gene>
<protein>
    <recommendedName>
        <fullName evidence="1">Glycosyl transferase family 1 domain-containing protein</fullName>
    </recommendedName>
</protein>
<name>A0A350H8S2_UNCW3</name>
<organism evidence="2 3">
    <name type="scientific">candidate division WOR-3 bacterium</name>
    <dbReference type="NCBI Taxonomy" id="2052148"/>
    <lineage>
        <taxon>Bacteria</taxon>
        <taxon>Bacteria division WOR-3</taxon>
    </lineage>
</organism>
<reference evidence="2 3" key="1">
    <citation type="journal article" date="2018" name="Nat. Biotechnol.">
        <title>A standardized bacterial taxonomy based on genome phylogeny substantially revises the tree of life.</title>
        <authorList>
            <person name="Parks D.H."/>
            <person name="Chuvochina M."/>
            <person name="Waite D.W."/>
            <person name="Rinke C."/>
            <person name="Skarshewski A."/>
            <person name="Chaumeil P.A."/>
            <person name="Hugenholtz P."/>
        </authorList>
    </citation>
    <scope>NUCLEOTIDE SEQUENCE [LARGE SCALE GENOMIC DNA]</scope>
    <source>
        <strain evidence="2">UBA9956</strain>
    </source>
</reference>
<dbReference type="PANTHER" id="PTHR45947">
    <property type="entry name" value="SULFOQUINOVOSYL TRANSFERASE SQD2"/>
    <property type="match status" value="1"/>
</dbReference>
<feature type="domain" description="Glycosyl transferase family 1" evidence="1">
    <location>
        <begin position="167"/>
        <end position="321"/>
    </location>
</feature>
<dbReference type="InterPro" id="IPR001296">
    <property type="entry name" value="Glyco_trans_1"/>
</dbReference>
<comment type="caution">
    <text evidence="2">The sequence shown here is derived from an EMBL/GenBank/DDBJ whole genome shotgun (WGS) entry which is preliminary data.</text>
</comment>
<dbReference type="AlphaFoldDB" id="A0A350H8S2"/>
<proteinExistence type="predicted"/>
<dbReference type="CDD" id="cd03801">
    <property type="entry name" value="GT4_PimA-like"/>
    <property type="match status" value="1"/>
</dbReference>
<evidence type="ECO:0000313" key="3">
    <source>
        <dbReference type="Proteomes" id="UP000264062"/>
    </source>
</evidence>
<dbReference type="Proteomes" id="UP000264062">
    <property type="component" value="Unassembled WGS sequence"/>
</dbReference>
<evidence type="ECO:0000259" key="1">
    <source>
        <dbReference type="Pfam" id="PF00534"/>
    </source>
</evidence>
<dbReference type="EMBL" id="DMZY01000062">
    <property type="protein sequence ID" value="HAV91938.1"/>
    <property type="molecule type" value="Genomic_DNA"/>
</dbReference>
<accession>A0A350H8S2</accession>
<dbReference type="InterPro" id="IPR050194">
    <property type="entry name" value="Glycosyltransferase_grp1"/>
</dbReference>
<dbReference type="PANTHER" id="PTHR45947:SF3">
    <property type="entry name" value="SULFOQUINOVOSYL TRANSFERASE SQD2"/>
    <property type="match status" value="1"/>
</dbReference>
<evidence type="ECO:0000313" key="2">
    <source>
        <dbReference type="EMBL" id="HAV91938.1"/>
    </source>
</evidence>
<dbReference type="Pfam" id="PF00534">
    <property type="entry name" value="Glycos_transf_1"/>
    <property type="match status" value="1"/>
</dbReference>
<dbReference type="GO" id="GO:0016757">
    <property type="term" value="F:glycosyltransferase activity"/>
    <property type="evidence" value="ECO:0007669"/>
    <property type="project" value="InterPro"/>
</dbReference>
<dbReference type="Gene3D" id="3.40.50.2000">
    <property type="entry name" value="Glycogen Phosphorylase B"/>
    <property type="match status" value="2"/>
</dbReference>
<sequence>MKQLLILTSDFIPNIGGIAVDTLRLFNLLKRDFEIDLYAFGIKGCDSENIHYINAPKVLFPIYLNKIVNSKKYDAILVRTVLPLGWMLNKLHVKAKKVYFVYGQELVHDNTYKPLLRKSVKEIIKEADIIIAISNFTNSLIDNRGSVFYPLIEKSAESTAIKDKLFFTLLTAGRFVKHKNYISVLRMIKDIDAEVFQKTNKHVRLNIVGDGPLKREFENYIVENKISDIAKISGRVPISEMNKFYSESDIVIMPSIRTGESVEGFGMVAQESGLLGSITVGYDSGGIRESIIDSELLAKENDEDALRNIIIKLLTDKDFYEEKMRFSVSRAQKMLADEKRLSEFKGILNL</sequence>
<dbReference type="SUPFAM" id="SSF53756">
    <property type="entry name" value="UDP-Glycosyltransferase/glycogen phosphorylase"/>
    <property type="match status" value="1"/>
</dbReference>